<evidence type="ECO:0000313" key="2">
    <source>
        <dbReference type="Proteomes" id="UP000178690"/>
    </source>
</evidence>
<dbReference type="SUPFAM" id="SSF110296">
    <property type="entry name" value="Oligoxyloglucan reducing end-specific cellobiohydrolase"/>
    <property type="match status" value="1"/>
</dbReference>
<organism evidence="1 2">
    <name type="scientific">Terrybacteria sp. (strain RIFCSPHIGHO2_01_FULL_58_15)</name>
    <dbReference type="NCBI Taxonomy" id="1802363"/>
    <lineage>
        <taxon>Bacteria</taxon>
        <taxon>Candidatus Terryibacteriota</taxon>
    </lineage>
</organism>
<dbReference type="InterPro" id="IPR052025">
    <property type="entry name" value="Xyloglucanase_GH74"/>
</dbReference>
<accession>A0A1G2PP23</accession>
<dbReference type="GO" id="GO:0010411">
    <property type="term" value="P:xyloglucan metabolic process"/>
    <property type="evidence" value="ECO:0007669"/>
    <property type="project" value="TreeGrafter"/>
</dbReference>
<dbReference type="PANTHER" id="PTHR43739">
    <property type="entry name" value="XYLOGLUCANASE (EUROFUNG)"/>
    <property type="match status" value="1"/>
</dbReference>
<dbReference type="EMBL" id="MHST01000001">
    <property type="protein sequence ID" value="OHA50085.1"/>
    <property type="molecule type" value="Genomic_DNA"/>
</dbReference>
<protein>
    <recommendedName>
        <fullName evidence="3">Photosynthesis system II assembly factor Ycf48/Hcf136-like domain-containing protein</fullName>
    </recommendedName>
</protein>
<dbReference type="SUPFAM" id="SSF50939">
    <property type="entry name" value="Sialidases"/>
    <property type="match status" value="1"/>
</dbReference>
<dbReference type="PANTHER" id="PTHR43739:SF5">
    <property type="entry name" value="EXO-ALPHA-SIALIDASE"/>
    <property type="match status" value="1"/>
</dbReference>
<evidence type="ECO:0000313" key="1">
    <source>
        <dbReference type="EMBL" id="OHA50085.1"/>
    </source>
</evidence>
<gene>
    <name evidence="1" type="ORF">A2682_03270</name>
</gene>
<comment type="caution">
    <text evidence="1">The sequence shown here is derived from an EMBL/GenBank/DDBJ whole genome shotgun (WGS) entry which is preliminary data.</text>
</comment>
<dbReference type="InterPro" id="IPR036278">
    <property type="entry name" value="Sialidase_sf"/>
</dbReference>
<reference evidence="1 2" key="1">
    <citation type="journal article" date="2016" name="Nat. Commun.">
        <title>Thousands of microbial genomes shed light on interconnected biogeochemical processes in an aquifer system.</title>
        <authorList>
            <person name="Anantharaman K."/>
            <person name="Brown C.T."/>
            <person name="Hug L.A."/>
            <person name="Sharon I."/>
            <person name="Castelle C.J."/>
            <person name="Probst A.J."/>
            <person name="Thomas B.C."/>
            <person name="Singh A."/>
            <person name="Wilkins M.J."/>
            <person name="Karaoz U."/>
            <person name="Brodie E.L."/>
            <person name="Williams K.H."/>
            <person name="Hubbard S.S."/>
            <person name="Banfield J.F."/>
        </authorList>
    </citation>
    <scope>NUCLEOTIDE SEQUENCE [LARGE SCALE GENOMIC DNA]</scope>
    <source>
        <strain evidence="2">RIFCSPHIGHO2_01_FULL_58_15</strain>
    </source>
</reference>
<dbReference type="CDD" id="cd15482">
    <property type="entry name" value="Sialidase_non-viral"/>
    <property type="match status" value="1"/>
</dbReference>
<dbReference type="Gene3D" id="2.130.10.10">
    <property type="entry name" value="YVTN repeat-like/Quinoprotein amine dehydrogenase"/>
    <property type="match status" value="2"/>
</dbReference>
<proteinExistence type="predicted"/>
<dbReference type="InterPro" id="IPR015943">
    <property type="entry name" value="WD40/YVTN_repeat-like_dom_sf"/>
</dbReference>
<dbReference type="Proteomes" id="UP000178690">
    <property type="component" value="Unassembled WGS sequence"/>
</dbReference>
<evidence type="ECO:0008006" key="3">
    <source>
        <dbReference type="Google" id="ProtNLM"/>
    </source>
</evidence>
<name>A0A1G2PP23_TERXR</name>
<dbReference type="AlphaFoldDB" id="A0A1G2PP23"/>
<dbReference type="STRING" id="1802363.A2682_03270"/>
<sequence>MRIAFLILLVALGIGLAVTFVRFLVGAVGDGDAGRSFGAGTDGGVYVSNDGGEVFAQHTQAGDRDFSRFDILALVEDSQRLGRWWIATEGAGLYRSDDAASTWTLVGEGLERATVRSVALAGGSTLLVSVDSGDRGRVWKSFDDGATFRETYSAAREGVWVNTLAVPAQDATRVLAGLSDGLLVGSSDGGESWTKLTQFSAEVRAIRFAPSDPAVVYALTEGQGMVRSRDRGQTWEDLAQLFNVPDAGTEGKALSQFSRGRDVFAIAVHPYDAQQLLLATAAGLLRSSDGGTRFVELPVPLRPGALPVRAAAFLPTNPSVLYATAGDGLYTSFDGGVNFRVTRFSISPKLTIVASSAADARLLLIGTGN</sequence>